<sequence>MRFDAHASALEIEFQARENQFSCQKWSFTSAMEVSQMKKMNKWVVGGA</sequence>
<reference evidence="1 2" key="1">
    <citation type="submission" date="2023-07" db="EMBL/GenBank/DDBJ databases">
        <title>Sequencing the genomes of 1000 actinobacteria strains.</title>
        <authorList>
            <person name="Klenk H.-P."/>
        </authorList>
    </citation>
    <scope>NUCLEOTIDE SEQUENCE [LARGE SCALE GENOMIC DNA]</scope>
    <source>
        <strain evidence="1 2">DSM 46740</strain>
    </source>
</reference>
<keyword evidence="2" id="KW-1185">Reference proteome</keyword>
<accession>A0ABT9QUR2</accession>
<proteinExistence type="predicted"/>
<evidence type="ECO:0000313" key="2">
    <source>
        <dbReference type="Proteomes" id="UP001225356"/>
    </source>
</evidence>
<evidence type="ECO:0000313" key="1">
    <source>
        <dbReference type="EMBL" id="MDP9850411.1"/>
    </source>
</evidence>
<protein>
    <submittedName>
        <fullName evidence="1">Uncharacterized protein</fullName>
    </submittedName>
</protein>
<comment type="caution">
    <text evidence="1">The sequence shown here is derived from an EMBL/GenBank/DDBJ whole genome shotgun (WGS) entry which is preliminary data.</text>
</comment>
<gene>
    <name evidence="1" type="ORF">J2853_009707</name>
</gene>
<dbReference type="RefSeq" id="WP_307569420.1">
    <property type="nucleotide sequence ID" value="NZ_JAUSQU010000003.1"/>
</dbReference>
<organism evidence="1 2">
    <name type="scientific">Streptosporangium lutulentum</name>
    <dbReference type="NCBI Taxonomy" id="1461250"/>
    <lineage>
        <taxon>Bacteria</taxon>
        <taxon>Bacillati</taxon>
        <taxon>Actinomycetota</taxon>
        <taxon>Actinomycetes</taxon>
        <taxon>Streptosporangiales</taxon>
        <taxon>Streptosporangiaceae</taxon>
        <taxon>Streptosporangium</taxon>
    </lineage>
</organism>
<dbReference type="Proteomes" id="UP001225356">
    <property type="component" value="Unassembled WGS sequence"/>
</dbReference>
<name>A0ABT9QUR2_9ACTN</name>
<dbReference type="EMBL" id="JAUSQU010000003">
    <property type="protein sequence ID" value="MDP9850411.1"/>
    <property type="molecule type" value="Genomic_DNA"/>
</dbReference>